<feature type="compositionally biased region" description="Low complexity" evidence="1">
    <location>
        <begin position="274"/>
        <end position="285"/>
    </location>
</feature>
<gene>
    <name evidence="2" type="ORF">K469DRAFT_392320</name>
</gene>
<dbReference type="InterPro" id="IPR016181">
    <property type="entry name" value="Acyl_CoA_acyltransferase"/>
</dbReference>
<dbReference type="PANTHER" id="PTHR42791">
    <property type="entry name" value="GNAT FAMILY ACETYLTRANSFERASE"/>
    <property type="match status" value="1"/>
</dbReference>
<dbReference type="AlphaFoldDB" id="A0A6A6EGY0"/>
<feature type="region of interest" description="Disordered" evidence="1">
    <location>
        <begin position="273"/>
        <end position="299"/>
    </location>
</feature>
<keyword evidence="3" id="KW-1185">Reference proteome</keyword>
<evidence type="ECO:0008006" key="4">
    <source>
        <dbReference type="Google" id="ProtNLM"/>
    </source>
</evidence>
<dbReference type="SUPFAM" id="SSF55729">
    <property type="entry name" value="Acyl-CoA N-acyltransferases (Nat)"/>
    <property type="match status" value="1"/>
</dbReference>
<dbReference type="InterPro" id="IPR052523">
    <property type="entry name" value="Trichothecene_AcTrans"/>
</dbReference>
<evidence type="ECO:0000313" key="3">
    <source>
        <dbReference type="Proteomes" id="UP000800200"/>
    </source>
</evidence>
<protein>
    <recommendedName>
        <fullName evidence="4">N-acetyltransferase domain-containing protein</fullName>
    </recommendedName>
</protein>
<sequence>MLVFTQSTMPAEPSLPPFDHVRLATLNDLPRVATVAAAGFFWSPTFQFQRPYYAAHPEDTIASYFAEYQAAIHDPASVVIVAEDSWNEDERASVYEALRRISSSKPKMTSSGKVVVGVCSINLKPGSRRVGQFQTVDHVDPPERDAVQNMQQRDQCPKALEIYSKATAPAKTKYLAGQMRLSTLAVHPAYWRKGHATKLVSFVTRLADMDDLPVGVSAAPMGATVAAKAGFEEQEIIRIKRPHYHQKSSEFGTLAQPDGPAFGDVELWVGIRQPSSSPSEGSTTEADSPTTNSVPLYSSQSCICPPDDLLL</sequence>
<evidence type="ECO:0000256" key="1">
    <source>
        <dbReference type="SAM" id="MobiDB-lite"/>
    </source>
</evidence>
<dbReference type="PANTHER" id="PTHR42791:SF16">
    <property type="entry name" value="N-ACETYLTRANSFERASE DOMAIN-CONTAINING PROTEIN"/>
    <property type="match status" value="1"/>
</dbReference>
<dbReference type="OrthoDB" id="4738875at2759"/>
<dbReference type="Gene3D" id="3.40.630.30">
    <property type="match status" value="1"/>
</dbReference>
<reference evidence="2" key="1">
    <citation type="journal article" date="2020" name="Stud. Mycol.">
        <title>101 Dothideomycetes genomes: a test case for predicting lifestyles and emergence of pathogens.</title>
        <authorList>
            <person name="Haridas S."/>
            <person name="Albert R."/>
            <person name="Binder M."/>
            <person name="Bloem J."/>
            <person name="Labutti K."/>
            <person name="Salamov A."/>
            <person name="Andreopoulos B."/>
            <person name="Baker S."/>
            <person name="Barry K."/>
            <person name="Bills G."/>
            <person name="Bluhm B."/>
            <person name="Cannon C."/>
            <person name="Castanera R."/>
            <person name="Culley D."/>
            <person name="Daum C."/>
            <person name="Ezra D."/>
            <person name="Gonzalez J."/>
            <person name="Henrissat B."/>
            <person name="Kuo A."/>
            <person name="Liang C."/>
            <person name="Lipzen A."/>
            <person name="Lutzoni F."/>
            <person name="Magnuson J."/>
            <person name="Mondo S."/>
            <person name="Nolan M."/>
            <person name="Ohm R."/>
            <person name="Pangilinan J."/>
            <person name="Park H.-J."/>
            <person name="Ramirez L."/>
            <person name="Alfaro M."/>
            <person name="Sun H."/>
            <person name="Tritt A."/>
            <person name="Yoshinaga Y."/>
            <person name="Zwiers L.-H."/>
            <person name="Turgeon B."/>
            <person name="Goodwin S."/>
            <person name="Spatafora J."/>
            <person name="Crous P."/>
            <person name="Grigoriev I."/>
        </authorList>
    </citation>
    <scope>NUCLEOTIDE SEQUENCE</scope>
    <source>
        <strain evidence="2">CBS 207.26</strain>
    </source>
</reference>
<organism evidence="2 3">
    <name type="scientific">Zopfia rhizophila CBS 207.26</name>
    <dbReference type="NCBI Taxonomy" id="1314779"/>
    <lineage>
        <taxon>Eukaryota</taxon>
        <taxon>Fungi</taxon>
        <taxon>Dikarya</taxon>
        <taxon>Ascomycota</taxon>
        <taxon>Pezizomycotina</taxon>
        <taxon>Dothideomycetes</taxon>
        <taxon>Dothideomycetes incertae sedis</taxon>
        <taxon>Zopfiaceae</taxon>
        <taxon>Zopfia</taxon>
    </lineage>
</organism>
<feature type="compositionally biased region" description="Polar residues" evidence="1">
    <location>
        <begin position="286"/>
        <end position="299"/>
    </location>
</feature>
<evidence type="ECO:0000313" key="2">
    <source>
        <dbReference type="EMBL" id="KAF2190761.1"/>
    </source>
</evidence>
<dbReference type="EMBL" id="ML994618">
    <property type="protein sequence ID" value="KAF2190761.1"/>
    <property type="molecule type" value="Genomic_DNA"/>
</dbReference>
<proteinExistence type="predicted"/>
<dbReference type="CDD" id="cd04301">
    <property type="entry name" value="NAT_SF"/>
    <property type="match status" value="1"/>
</dbReference>
<dbReference type="Proteomes" id="UP000800200">
    <property type="component" value="Unassembled WGS sequence"/>
</dbReference>
<accession>A0A6A6EGY0</accession>
<name>A0A6A6EGY0_9PEZI</name>